<organism evidence="1 2">
    <name type="scientific">Triticum urartu</name>
    <name type="common">Red wild einkorn</name>
    <name type="synonym">Crithodium urartu</name>
    <dbReference type="NCBI Taxonomy" id="4572"/>
    <lineage>
        <taxon>Eukaryota</taxon>
        <taxon>Viridiplantae</taxon>
        <taxon>Streptophyta</taxon>
        <taxon>Embryophyta</taxon>
        <taxon>Tracheophyta</taxon>
        <taxon>Spermatophyta</taxon>
        <taxon>Magnoliopsida</taxon>
        <taxon>Liliopsida</taxon>
        <taxon>Poales</taxon>
        <taxon>Poaceae</taxon>
        <taxon>BOP clade</taxon>
        <taxon>Pooideae</taxon>
        <taxon>Triticodae</taxon>
        <taxon>Triticeae</taxon>
        <taxon>Triticinae</taxon>
        <taxon>Triticum</taxon>
    </lineage>
</organism>
<dbReference type="Gramene" id="TuG1812G0500004086.01.T02">
    <property type="protein sequence ID" value="TuG1812G0500004086.01.T02.cds373155"/>
    <property type="gene ID" value="TuG1812G0500004086.01"/>
</dbReference>
<name>A0A8R7QIY1_TRIUA</name>
<sequence>MGRQMGRYFLKPSMLDAHFSKSLAWPANSRWYTTR</sequence>
<dbReference type="Proteomes" id="UP000015106">
    <property type="component" value="Chromosome 5"/>
</dbReference>
<proteinExistence type="predicted"/>
<keyword evidence="2" id="KW-1185">Reference proteome</keyword>
<dbReference type="AlphaFoldDB" id="A0A8R7QIY1"/>
<reference evidence="2" key="1">
    <citation type="journal article" date="2013" name="Nature">
        <title>Draft genome of the wheat A-genome progenitor Triticum urartu.</title>
        <authorList>
            <person name="Ling H.Q."/>
            <person name="Zhao S."/>
            <person name="Liu D."/>
            <person name="Wang J."/>
            <person name="Sun H."/>
            <person name="Zhang C."/>
            <person name="Fan H."/>
            <person name="Li D."/>
            <person name="Dong L."/>
            <person name="Tao Y."/>
            <person name="Gao C."/>
            <person name="Wu H."/>
            <person name="Li Y."/>
            <person name="Cui Y."/>
            <person name="Guo X."/>
            <person name="Zheng S."/>
            <person name="Wang B."/>
            <person name="Yu K."/>
            <person name="Liang Q."/>
            <person name="Yang W."/>
            <person name="Lou X."/>
            <person name="Chen J."/>
            <person name="Feng M."/>
            <person name="Jian J."/>
            <person name="Zhang X."/>
            <person name="Luo G."/>
            <person name="Jiang Y."/>
            <person name="Liu J."/>
            <person name="Wang Z."/>
            <person name="Sha Y."/>
            <person name="Zhang B."/>
            <person name="Wu H."/>
            <person name="Tang D."/>
            <person name="Shen Q."/>
            <person name="Xue P."/>
            <person name="Zou S."/>
            <person name="Wang X."/>
            <person name="Liu X."/>
            <person name="Wang F."/>
            <person name="Yang Y."/>
            <person name="An X."/>
            <person name="Dong Z."/>
            <person name="Zhang K."/>
            <person name="Zhang X."/>
            <person name="Luo M.C."/>
            <person name="Dvorak J."/>
            <person name="Tong Y."/>
            <person name="Wang J."/>
            <person name="Yang H."/>
            <person name="Li Z."/>
            <person name="Wang D."/>
            <person name="Zhang A."/>
            <person name="Wang J."/>
        </authorList>
    </citation>
    <scope>NUCLEOTIDE SEQUENCE</scope>
    <source>
        <strain evidence="2">cv. G1812</strain>
    </source>
</reference>
<reference evidence="1" key="2">
    <citation type="submission" date="2018-03" db="EMBL/GenBank/DDBJ databases">
        <title>The Triticum urartu genome reveals the dynamic nature of wheat genome evolution.</title>
        <authorList>
            <person name="Ling H."/>
            <person name="Ma B."/>
            <person name="Shi X."/>
            <person name="Liu H."/>
            <person name="Dong L."/>
            <person name="Sun H."/>
            <person name="Cao Y."/>
            <person name="Gao Q."/>
            <person name="Zheng S."/>
            <person name="Li Y."/>
            <person name="Yu Y."/>
            <person name="Du H."/>
            <person name="Qi M."/>
            <person name="Li Y."/>
            <person name="Yu H."/>
            <person name="Cui Y."/>
            <person name="Wang N."/>
            <person name="Chen C."/>
            <person name="Wu H."/>
            <person name="Zhao Y."/>
            <person name="Zhang J."/>
            <person name="Li Y."/>
            <person name="Zhou W."/>
            <person name="Zhang B."/>
            <person name="Hu W."/>
            <person name="Eijk M."/>
            <person name="Tang J."/>
            <person name="Witsenboer H."/>
            <person name="Zhao S."/>
            <person name="Li Z."/>
            <person name="Zhang A."/>
            <person name="Wang D."/>
            <person name="Liang C."/>
        </authorList>
    </citation>
    <scope>NUCLEOTIDE SEQUENCE [LARGE SCALE GENOMIC DNA]</scope>
    <source>
        <strain evidence="1">cv. G1812</strain>
    </source>
</reference>
<dbReference type="EnsemblPlants" id="TuG1812G0500004086.01.T02">
    <property type="protein sequence ID" value="TuG1812G0500004086.01.T02.cds373155"/>
    <property type="gene ID" value="TuG1812G0500004086.01"/>
</dbReference>
<accession>A0A8R7QIY1</accession>
<protein>
    <submittedName>
        <fullName evidence="1">Uncharacterized protein</fullName>
    </submittedName>
</protein>
<evidence type="ECO:0000313" key="1">
    <source>
        <dbReference type="EnsemblPlants" id="TuG1812G0500004086.01.T02.cds373155"/>
    </source>
</evidence>
<reference evidence="1" key="3">
    <citation type="submission" date="2022-06" db="UniProtKB">
        <authorList>
            <consortium name="EnsemblPlants"/>
        </authorList>
    </citation>
    <scope>IDENTIFICATION</scope>
</reference>
<evidence type="ECO:0000313" key="2">
    <source>
        <dbReference type="Proteomes" id="UP000015106"/>
    </source>
</evidence>